<dbReference type="AlphaFoldDB" id="A0A6I4SQP3"/>
<gene>
    <name evidence="1" type="ORF">GRI89_01005</name>
</gene>
<dbReference type="EMBL" id="WTYM01000021">
    <property type="protein sequence ID" value="MXO58125.1"/>
    <property type="molecule type" value="Genomic_DNA"/>
</dbReference>
<proteinExistence type="predicted"/>
<sequence length="369" mass="37456">MSGPATRGQPLLVFAAILGSWPIGRVMLWESPFPVVVNVPQRLFAETAAGVIGEGVVAMAATTAVAGPGLAPPTLLGFAGAEPAPGRGSSNADFAPVRVRTASGHNVLLAAAFARLTLPTSANVFYASSGAALAAAPSADRPLLGSVPARVATSRWSADGWLLWRDGSGTAVAPGAASYGRSQAGAVLRYRLAAAGMRPEAYARVTRTVEGPRQVEFAAGVSARPIAAVPLRFAAEARVTDTAAGREVRPAAFAVTELPAQDLPHGLRAEGYAQAGWVGGDFATVFVDGQARVDGRVARLGTEGEDLRAGVGAWGGAQEGAARLDLGPSAAVSLKVGDVRSRLAVDYRIRVAGDAAPSSGPALTFSAGF</sequence>
<accession>A0A6I4SQP3</accession>
<reference evidence="1 2" key="1">
    <citation type="submission" date="2019-12" db="EMBL/GenBank/DDBJ databases">
        <title>Genomic-based taxomic classification of the family Erythrobacteraceae.</title>
        <authorList>
            <person name="Xu L."/>
        </authorList>
    </citation>
    <scope>NUCLEOTIDE SEQUENCE [LARGE SCALE GENOMIC DNA]</scope>
    <source>
        <strain evidence="1 2">MCCC 1K01500</strain>
    </source>
</reference>
<organism evidence="1 2">
    <name type="scientific">Croceibacterium salegens</name>
    <dbReference type="NCBI Taxonomy" id="1737568"/>
    <lineage>
        <taxon>Bacteria</taxon>
        <taxon>Pseudomonadati</taxon>
        <taxon>Pseudomonadota</taxon>
        <taxon>Alphaproteobacteria</taxon>
        <taxon>Sphingomonadales</taxon>
        <taxon>Erythrobacteraceae</taxon>
        <taxon>Croceibacterium</taxon>
    </lineage>
</organism>
<dbReference type="Proteomes" id="UP000433652">
    <property type="component" value="Unassembled WGS sequence"/>
</dbReference>
<evidence type="ECO:0000313" key="1">
    <source>
        <dbReference type="EMBL" id="MXO58125.1"/>
    </source>
</evidence>
<name>A0A6I4SQP3_9SPHN</name>
<protein>
    <submittedName>
        <fullName evidence="1">Uncharacterized protein</fullName>
    </submittedName>
</protein>
<keyword evidence="2" id="KW-1185">Reference proteome</keyword>
<dbReference type="OrthoDB" id="7427399at2"/>
<dbReference type="RefSeq" id="WP_159791399.1">
    <property type="nucleotide sequence ID" value="NZ_WTYM01000021.1"/>
</dbReference>
<comment type="caution">
    <text evidence="1">The sequence shown here is derived from an EMBL/GenBank/DDBJ whole genome shotgun (WGS) entry which is preliminary data.</text>
</comment>
<evidence type="ECO:0000313" key="2">
    <source>
        <dbReference type="Proteomes" id="UP000433652"/>
    </source>
</evidence>